<reference evidence="4 5" key="1">
    <citation type="submission" date="2014-12" db="EMBL/GenBank/DDBJ databases">
        <title>Draft genome sequence of Paenibacillus kamchatkensis strain B-2647.</title>
        <authorList>
            <person name="Karlyshev A.V."/>
            <person name="Kudryashova E.B."/>
        </authorList>
    </citation>
    <scope>NUCLEOTIDE SEQUENCE [LARGE SCALE GENOMIC DNA]</scope>
    <source>
        <strain evidence="4 5">VKM B-2647</strain>
    </source>
</reference>
<accession>A0ABR5AIB2</accession>
<dbReference type="PANTHER" id="PTHR40446:SF2">
    <property type="entry name" value="N-ACETYLGLUCOSAMINE-1-PHOSPHODIESTER ALPHA-N-ACETYLGLUCOSAMINIDASE"/>
    <property type="match status" value="1"/>
</dbReference>
<feature type="chain" id="PRO_5046224894" evidence="1">
    <location>
        <begin position="27"/>
        <end position="882"/>
    </location>
</feature>
<name>A0ABR5AIB2_9BACL</name>
<dbReference type="Gene3D" id="2.60.120.430">
    <property type="entry name" value="Galactose-binding lectin"/>
    <property type="match status" value="1"/>
</dbReference>
<feature type="signal peptide" evidence="1">
    <location>
        <begin position="1"/>
        <end position="26"/>
    </location>
</feature>
<dbReference type="PANTHER" id="PTHR40446">
    <property type="entry name" value="N-ACETYLGLUCOSAMINE-1-PHOSPHODIESTER ALPHA-N-ACETYLGLUCOSAMINIDASE"/>
    <property type="match status" value="1"/>
</dbReference>
<evidence type="ECO:0000256" key="1">
    <source>
        <dbReference type="SAM" id="SignalP"/>
    </source>
</evidence>
<evidence type="ECO:0000259" key="2">
    <source>
        <dbReference type="Pfam" id="PF07833"/>
    </source>
</evidence>
<dbReference type="Gene3D" id="3.30.457.10">
    <property type="entry name" value="Copper amine oxidase-like, N-terminal domain"/>
    <property type="match status" value="1"/>
</dbReference>
<keyword evidence="5" id="KW-1185">Reference proteome</keyword>
<feature type="domain" description="Phosphodiester glycosidase" evidence="3">
    <location>
        <begin position="252"/>
        <end position="412"/>
    </location>
</feature>
<gene>
    <name evidence="4" type="ORF">SD70_12035</name>
</gene>
<feature type="domain" description="Copper amine oxidase-like N-terminal" evidence="2">
    <location>
        <begin position="775"/>
        <end position="880"/>
    </location>
</feature>
<dbReference type="Pfam" id="PF09992">
    <property type="entry name" value="NAGPA"/>
    <property type="match status" value="1"/>
</dbReference>
<evidence type="ECO:0000259" key="3">
    <source>
        <dbReference type="Pfam" id="PF09992"/>
    </source>
</evidence>
<dbReference type="InterPro" id="IPR018711">
    <property type="entry name" value="NAGPA"/>
</dbReference>
<dbReference type="InterPro" id="IPR036582">
    <property type="entry name" value="Mao_N_sf"/>
</dbReference>
<dbReference type="SUPFAM" id="SSF55383">
    <property type="entry name" value="Copper amine oxidase, domain N"/>
    <property type="match status" value="1"/>
</dbReference>
<sequence>MKKALKVIVHTTSALIITFSAIPAIPAVTSAAQSQASTMALSSQEPITSGATLKKYIWNGMRGSKAVSVSVNVIEVDLTNPNVRLDVMTGTNGQFAKRNTVSGMVKETGAVAGVNGDFYNTIAEGVPDGPEIMNGQLMSTPPLGLQGLYSFAIDKNNQPIVDAFTFKGSVTAKDGSTFPLGGVNKTSYWLDDPNSTYGLTDGMFVYTSAFATDSRTNDGVTVPSEILVQNGVIQQIAIDSVLPGLVPPGAMILKTNGKATDYVKQHLKVGDPIKVDYQIVPMDASKTYDTKSFKMMIGGETLLVDEGKSSILTRDVSNFSGYSTVSRTAIGYSKDLKIAYLITADKNSKSDGMTIPELQDAMAKAGVWRGMVLDGGGSTTMVSRPLGDTDAKLVADLQNGVERRVVNGVGVYSTAPKSTVVKGLFARGPEILFLGEKASYQVKAYDEYYNPMDASAMTAQWSSTAPVGTFQGNEFTAAKSGATKLNVVSGQGQASMDVKVIGRDDIASMTVRGSNLILSENETFRLPVIVTTKDGKTREIPPELVNWELNGFQGSVANGVLTVSSLKGSTVAQIIARYDGYSSMLALPVGQEQLWYDLDTKAVLTTSDKAPAETDAHVNIVQDPVTQNKSLELSYDFTKGKGIKAAYALFNQPDGGVKIDGRPEYMKLKVYGDNSLNWLRALVTDANGKAYYLDLANPINWTGWRTVSLDFSDSKPAYPITLKGIYVANPEQGQDERAPKGKIQIDDISFVYPGTMPALSNNQVKLTVGNRKASVNSQTMTLEQAPVIINGNTMIPVRFAAEALGAKVIWDGNERKVTLLRGGKMIDLWIDSPDLIVNGQRVTAEVAPKIMNNLTMVPLRIIAENMGWKVSWDQKAQLVTLQ</sequence>
<organism evidence="4 5">
    <name type="scientific">Gordoniibacillus kamchatkensis</name>
    <dbReference type="NCBI Taxonomy" id="1590651"/>
    <lineage>
        <taxon>Bacteria</taxon>
        <taxon>Bacillati</taxon>
        <taxon>Bacillota</taxon>
        <taxon>Bacilli</taxon>
        <taxon>Bacillales</taxon>
        <taxon>Paenibacillaceae</taxon>
        <taxon>Gordoniibacillus</taxon>
    </lineage>
</organism>
<dbReference type="RefSeq" id="WP_041047809.1">
    <property type="nucleotide sequence ID" value="NZ_JXAK01000018.1"/>
</dbReference>
<dbReference type="EMBL" id="JXAK01000018">
    <property type="protein sequence ID" value="KIL40642.1"/>
    <property type="molecule type" value="Genomic_DNA"/>
</dbReference>
<comment type="caution">
    <text evidence="4">The sequence shown here is derived from an EMBL/GenBank/DDBJ whole genome shotgun (WGS) entry which is preliminary data.</text>
</comment>
<evidence type="ECO:0000313" key="5">
    <source>
        <dbReference type="Proteomes" id="UP000031967"/>
    </source>
</evidence>
<dbReference type="Pfam" id="PF07833">
    <property type="entry name" value="Cu_amine_oxidN1"/>
    <property type="match status" value="1"/>
</dbReference>
<proteinExistence type="predicted"/>
<dbReference type="Proteomes" id="UP000031967">
    <property type="component" value="Unassembled WGS sequence"/>
</dbReference>
<dbReference type="InterPro" id="IPR012854">
    <property type="entry name" value="Cu_amine_oxidase-like_N"/>
</dbReference>
<protein>
    <submittedName>
        <fullName evidence="4">Copper amine oxidase</fullName>
    </submittedName>
</protein>
<keyword evidence="1" id="KW-0732">Signal</keyword>
<evidence type="ECO:0000313" key="4">
    <source>
        <dbReference type="EMBL" id="KIL40642.1"/>
    </source>
</evidence>